<dbReference type="InterPro" id="IPR002528">
    <property type="entry name" value="MATE_fam"/>
</dbReference>
<comment type="similarity">
    <text evidence="3">Belongs to the multi antimicrobial extrusion (MATE) (TC 2.A.66.1) family.</text>
</comment>
<dbReference type="InterPro" id="IPR048279">
    <property type="entry name" value="MdtK-like"/>
</dbReference>
<evidence type="ECO:0000256" key="13">
    <source>
        <dbReference type="SAM" id="Phobius"/>
    </source>
</evidence>
<evidence type="ECO:0000256" key="3">
    <source>
        <dbReference type="ARBA" id="ARBA00010199"/>
    </source>
</evidence>
<evidence type="ECO:0000313" key="14">
    <source>
        <dbReference type="EMBL" id="SHE64334.1"/>
    </source>
</evidence>
<dbReference type="Pfam" id="PF01554">
    <property type="entry name" value="MatE"/>
    <property type="match status" value="2"/>
</dbReference>
<protein>
    <recommendedName>
        <fullName evidence="4">Probable multidrug resistance protein NorM</fullName>
    </recommendedName>
    <alternativeName>
        <fullName evidence="12">Multidrug-efflux transporter</fullName>
    </alternativeName>
</protein>
<keyword evidence="10" id="KW-0406">Ion transport</keyword>
<dbReference type="RefSeq" id="WP_072974608.1">
    <property type="nucleotide sequence ID" value="NZ_FQTY01000004.1"/>
</dbReference>
<keyword evidence="11 13" id="KW-0472">Membrane</keyword>
<dbReference type="GO" id="GO:0015297">
    <property type="term" value="F:antiporter activity"/>
    <property type="evidence" value="ECO:0007669"/>
    <property type="project" value="UniProtKB-KW"/>
</dbReference>
<dbReference type="InterPro" id="IPR050222">
    <property type="entry name" value="MATE_MdtK"/>
</dbReference>
<organism evidence="14 15">
    <name type="scientific">Tissierella praeacuta DSM 18095</name>
    <dbReference type="NCBI Taxonomy" id="1123404"/>
    <lineage>
        <taxon>Bacteria</taxon>
        <taxon>Bacillati</taxon>
        <taxon>Bacillota</taxon>
        <taxon>Tissierellia</taxon>
        <taxon>Tissierellales</taxon>
        <taxon>Tissierellaceae</taxon>
        <taxon>Tissierella</taxon>
    </lineage>
</organism>
<keyword evidence="9 13" id="KW-1133">Transmembrane helix</keyword>
<keyword evidence="6" id="KW-0050">Antiport</keyword>
<dbReference type="NCBIfam" id="TIGR00797">
    <property type="entry name" value="matE"/>
    <property type="match status" value="1"/>
</dbReference>
<gene>
    <name evidence="14" type="ORF">SAMN02745784_01363</name>
</gene>
<accession>A0A1M4V5T2</accession>
<evidence type="ECO:0000256" key="6">
    <source>
        <dbReference type="ARBA" id="ARBA00022449"/>
    </source>
</evidence>
<feature type="transmembrane region" description="Helical" evidence="13">
    <location>
        <begin position="200"/>
        <end position="219"/>
    </location>
</feature>
<evidence type="ECO:0000256" key="7">
    <source>
        <dbReference type="ARBA" id="ARBA00022475"/>
    </source>
</evidence>
<dbReference type="GO" id="GO:0005886">
    <property type="term" value="C:plasma membrane"/>
    <property type="evidence" value="ECO:0007669"/>
    <property type="project" value="UniProtKB-SubCell"/>
</dbReference>
<sequence length="455" mass="49984">MEERLLQENKIIRNRILSMILPITGENVLQMTAGIVLMAMVGRIDAYAVGAIGIATVLYRILWGIFKGIATGTSVLVAQSHGAGNYKKLKSISEQSFTLSIGIAIIFQQLLFWFAEPLLTVFNPNPDLLANGALYLRIISWSLPFAAIILLVSGILQGMGNARTPMIAVGILNIVNIAAGFILVTGKVGIKSLGLLGAGYAYNIAYIVSAIFGIVMLFGKNGIISNMGEKLDFKFKSDEALIILKLGLPTSFETSFWQAASIFITRAILTYGELAYSAYQLGLQAESISYMPATGFGVAATTFVGYALGSRDKETGKKYLKQLIKYTIIVTIFATFILIVFPKQIMSLLVKEDEVIRMGAMYLFVMGVAQLPQNISGVLNGALRGAGYAKVPMINAGIGLWIIRVPFVMIMAYIFNADILWIWIGIGMDMCFRLFFSYWYFKKKDIFENNALTIE</sequence>
<comment type="function">
    <text evidence="1">Multidrug efflux pump.</text>
</comment>
<feature type="transmembrane region" description="Helical" evidence="13">
    <location>
        <begin position="323"/>
        <end position="341"/>
    </location>
</feature>
<dbReference type="GeneID" id="90995724"/>
<keyword evidence="5" id="KW-0813">Transport</keyword>
<feature type="transmembrane region" description="Helical" evidence="13">
    <location>
        <begin position="361"/>
        <end position="382"/>
    </location>
</feature>
<dbReference type="PANTHER" id="PTHR43298">
    <property type="entry name" value="MULTIDRUG RESISTANCE PROTEIN NORM-RELATED"/>
    <property type="match status" value="1"/>
</dbReference>
<dbReference type="PIRSF" id="PIRSF006603">
    <property type="entry name" value="DinF"/>
    <property type="match status" value="1"/>
</dbReference>
<name>A0A1M4V5T2_9FIRM</name>
<feature type="transmembrane region" description="Helical" evidence="13">
    <location>
        <begin position="20"/>
        <end position="41"/>
    </location>
</feature>
<evidence type="ECO:0000256" key="1">
    <source>
        <dbReference type="ARBA" id="ARBA00003408"/>
    </source>
</evidence>
<feature type="transmembrane region" description="Helical" evidence="13">
    <location>
        <begin position="394"/>
        <end position="415"/>
    </location>
</feature>
<feature type="transmembrane region" description="Helical" evidence="13">
    <location>
        <begin position="135"/>
        <end position="156"/>
    </location>
</feature>
<dbReference type="AlphaFoldDB" id="A0A1M4V5T2"/>
<evidence type="ECO:0000256" key="4">
    <source>
        <dbReference type="ARBA" id="ARBA00020268"/>
    </source>
</evidence>
<evidence type="ECO:0000256" key="5">
    <source>
        <dbReference type="ARBA" id="ARBA00022448"/>
    </source>
</evidence>
<evidence type="ECO:0000256" key="12">
    <source>
        <dbReference type="ARBA" id="ARBA00031636"/>
    </source>
</evidence>
<dbReference type="CDD" id="cd13137">
    <property type="entry name" value="MATE_NorM_like"/>
    <property type="match status" value="1"/>
</dbReference>
<evidence type="ECO:0000256" key="11">
    <source>
        <dbReference type="ARBA" id="ARBA00023136"/>
    </source>
</evidence>
<dbReference type="GO" id="GO:0006811">
    <property type="term" value="P:monoatomic ion transport"/>
    <property type="evidence" value="ECO:0007669"/>
    <property type="project" value="UniProtKB-KW"/>
</dbReference>
<dbReference type="STRING" id="1123404.SAMN02745784_01363"/>
<dbReference type="GO" id="GO:0042910">
    <property type="term" value="F:xenobiotic transmembrane transporter activity"/>
    <property type="evidence" value="ECO:0007669"/>
    <property type="project" value="InterPro"/>
</dbReference>
<keyword evidence="7" id="KW-1003">Cell membrane</keyword>
<evidence type="ECO:0000256" key="2">
    <source>
        <dbReference type="ARBA" id="ARBA00004651"/>
    </source>
</evidence>
<keyword evidence="15" id="KW-1185">Reference proteome</keyword>
<feature type="transmembrane region" description="Helical" evidence="13">
    <location>
        <begin position="168"/>
        <end position="188"/>
    </location>
</feature>
<feature type="transmembrane region" description="Helical" evidence="13">
    <location>
        <begin position="421"/>
        <end position="441"/>
    </location>
</feature>
<dbReference type="PANTHER" id="PTHR43298:SF2">
    <property type="entry name" value="FMN_FAD EXPORTER YEEO-RELATED"/>
    <property type="match status" value="1"/>
</dbReference>
<proteinExistence type="inferred from homology"/>
<feature type="transmembrane region" description="Helical" evidence="13">
    <location>
        <begin position="97"/>
        <end position="115"/>
    </location>
</feature>
<evidence type="ECO:0000313" key="15">
    <source>
        <dbReference type="Proteomes" id="UP000184114"/>
    </source>
</evidence>
<evidence type="ECO:0000256" key="8">
    <source>
        <dbReference type="ARBA" id="ARBA00022692"/>
    </source>
</evidence>
<evidence type="ECO:0000256" key="9">
    <source>
        <dbReference type="ARBA" id="ARBA00022989"/>
    </source>
</evidence>
<keyword evidence="8 13" id="KW-0812">Transmembrane</keyword>
<feature type="transmembrane region" description="Helical" evidence="13">
    <location>
        <begin position="47"/>
        <end position="66"/>
    </location>
</feature>
<evidence type="ECO:0000256" key="10">
    <source>
        <dbReference type="ARBA" id="ARBA00023065"/>
    </source>
</evidence>
<reference evidence="15" key="1">
    <citation type="submission" date="2016-11" db="EMBL/GenBank/DDBJ databases">
        <authorList>
            <person name="Varghese N."/>
            <person name="Submissions S."/>
        </authorList>
    </citation>
    <scope>NUCLEOTIDE SEQUENCE [LARGE SCALE GENOMIC DNA]</scope>
    <source>
        <strain evidence="15">DSM 18095</strain>
    </source>
</reference>
<dbReference type="EMBL" id="FQTY01000004">
    <property type="protein sequence ID" value="SHE64334.1"/>
    <property type="molecule type" value="Genomic_DNA"/>
</dbReference>
<comment type="subcellular location">
    <subcellularLocation>
        <location evidence="2">Cell membrane</location>
        <topology evidence="2">Multi-pass membrane protein</topology>
    </subcellularLocation>
</comment>
<dbReference type="Proteomes" id="UP000184114">
    <property type="component" value="Unassembled WGS sequence"/>
</dbReference>
<feature type="transmembrane region" description="Helical" evidence="13">
    <location>
        <begin position="289"/>
        <end position="311"/>
    </location>
</feature>